<feature type="domain" description="Helitron helicase-like" evidence="1">
    <location>
        <begin position="1"/>
        <end position="117"/>
    </location>
</feature>
<dbReference type="PANTHER" id="PTHR45786:SF74">
    <property type="entry name" value="ATP-DEPENDENT DNA HELICASE"/>
    <property type="match status" value="1"/>
</dbReference>
<accession>A0A067TLV7</accession>
<dbReference type="OrthoDB" id="3366231at2759"/>
<keyword evidence="3" id="KW-1185">Reference proteome</keyword>
<dbReference type="PANTHER" id="PTHR45786">
    <property type="entry name" value="DNA BINDING PROTEIN-LIKE"/>
    <property type="match status" value="1"/>
</dbReference>
<name>A0A067TLV7_GALM3</name>
<evidence type="ECO:0000313" key="3">
    <source>
        <dbReference type="Proteomes" id="UP000027222"/>
    </source>
</evidence>
<dbReference type="Proteomes" id="UP000027222">
    <property type="component" value="Unassembled WGS sequence"/>
</dbReference>
<dbReference type="AlphaFoldDB" id="A0A067TLV7"/>
<protein>
    <recommendedName>
        <fullName evidence="1">Helitron helicase-like domain-containing protein</fullName>
    </recommendedName>
</protein>
<dbReference type="HOGENOM" id="CLU_001324_3_5_1"/>
<dbReference type="InterPro" id="IPR025476">
    <property type="entry name" value="Helitron_helicase-like"/>
</dbReference>
<dbReference type="STRING" id="685588.A0A067TLV7"/>
<evidence type="ECO:0000259" key="1">
    <source>
        <dbReference type="Pfam" id="PF14214"/>
    </source>
</evidence>
<gene>
    <name evidence="2" type="ORF">GALMADRAFT_56741</name>
</gene>
<sequence length="124" mass="14004">MFACINQDRLQFIKTQQPRLQITMLNGIEDALSTNDDCVDLNQLGQHIILPSSYLGGPRDMYQRYLDGMAIAQHFKKIDIFLTMTANPNWPEIQRELLPGQTVADCPDLVSQVFNLTSSSSSNK</sequence>
<proteinExistence type="predicted"/>
<evidence type="ECO:0000313" key="2">
    <source>
        <dbReference type="EMBL" id="KDR83322.1"/>
    </source>
</evidence>
<organism evidence="2 3">
    <name type="scientific">Galerina marginata (strain CBS 339.88)</name>
    <dbReference type="NCBI Taxonomy" id="685588"/>
    <lineage>
        <taxon>Eukaryota</taxon>
        <taxon>Fungi</taxon>
        <taxon>Dikarya</taxon>
        <taxon>Basidiomycota</taxon>
        <taxon>Agaricomycotina</taxon>
        <taxon>Agaricomycetes</taxon>
        <taxon>Agaricomycetidae</taxon>
        <taxon>Agaricales</taxon>
        <taxon>Agaricineae</taxon>
        <taxon>Strophariaceae</taxon>
        <taxon>Galerina</taxon>
    </lineage>
</organism>
<dbReference type="Pfam" id="PF14214">
    <property type="entry name" value="Helitron_like_N"/>
    <property type="match status" value="1"/>
</dbReference>
<reference evidence="3" key="1">
    <citation type="journal article" date="2014" name="Proc. Natl. Acad. Sci. U.S.A.">
        <title>Extensive sampling of basidiomycete genomes demonstrates inadequacy of the white-rot/brown-rot paradigm for wood decay fungi.</title>
        <authorList>
            <person name="Riley R."/>
            <person name="Salamov A.A."/>
            <person name="Brown D.W."/>
            <person name="Nagy L.G."/>
            <person name="Floudas D."/>
            <person name="Held B.W."/>
            <person name="Levasseur A."/>
            <person name="Lombard V."/>
            <person name="Morin E."/>
            <person name="Otillar R."/>
            <person name="Lindquist E.A."/>
            <person name="Sun H."/>
            <person name="LaButti K.M."/>
            <person name="Schmutz J."/>
            <person name="Jabbour D."/>
            <person name="Luo H."/>
            <person name="Baker S.E."/>
            <person name="Pisabarro A.G."/>
            <person name="Walton J.D."/>
            <person name="Blanchette R.A."/>
            <person name="Henrissat B."/>
            <person name="Martin F."/>
            <person name="Cullen D."/>
            <person name="Hibbett D.S."/>
            <person name="Grigoriev I.V."/>
        </authorList>
    </citation>
    <scope>NUCLEOTIDE SEQUENCE [LARGE SCALE GENOMIC DNA]</scope>
    <source>
        <strain evidence="3">CBS 339.88</strain>
    </source>
</reference>
<dbReference type="EMBL" id="KL142368">
    <property type="protein sequence ID" value="KDR83322.1"/>
    <property type="molecule type" value="Genomic_DNA"/>
</dbReference>